<organism evidence="2 3">
    <name type="scientific">Viridibacillus soli</name>
    <dbReference type="NCBI Taxonomy" id="2798301"/>
    <lineage>
        <taxon>Bacteria</taxon>
        <taxon>Bacillati</taxon>
        <taxon>Bacillota</taxon>
        <taxon>Bacilli</taxon>
        <taxon>Bacillales</taxon>
        <taxon>Caryophanaceae</taxon>
        <taxon>Viridibacillus</taxon>
    </lineage>
</organism>
<dbReference type="CDD" id="cd02440">
    <property type="entry name" value="AdoMet_MTases"/>
    <property type="match status" value="1"/>
</dbReference>
<protein>
    <submittedName>
        <fullName evidence="2">Methyltransferase domain-containing protein</fullName>
    </submittedName>
</protein>
<dbReference type="InterPro" id="IPR029063">
    <property type="entry name" value="SAM-dependent_MTases_sf"/>
</dbReference>
<dbReference type="EMBL" id="JAEOAH010000007">
    <property type="protein sequence ID" value="MBK3494843.1"/>
    <property type="molecule type" value="Genomic_DNA"/>
</dbReference>
<evidence type="ECO:0000259" key="1">
    <source>
        <dbReference type="Pfam" id="PF08241"/>
    </source>
</evidence>
<gene>
    <name evidence="2" type="ORF">JFL43_08210</name>
</gene>
<keyword evidence="2" id="KW-0489">Methyltransferase</keyword>
<dbReference type="InterPro" id="IPR013216">
    <property type="entry name" value="Methyltransf_11"/>
</dbReference>
<proteinExistence type="predicted"/>
<keyword evidence="2" id="KW-0808">Transferase</keyword>
<sequence length="245" mass="28881">MNKNNWKKIWGNRTIHSDSLNFLSDKEIFMKLKEANGFDVVDGVFTYEGFLKQYNELQKEIRDYEEKGKISIRSLFEVGCGSGANLYLCYKDGYTCGGIDYSKGLIESAKQVFLEEQSVELICGEAIELPVTTKYDVLLSNSVFAYFLNLEYATDVLNKMVEKSNHIIAIIDIHDKSKEEDYIEYRKRMTPDFEERYEGLPKLFYSKSFFEEFAYKRNLNVVFTKTNIEEYWNNDFVYNCYMFKK</sequence>
<evidence type="ECO:0000313" key="2">
    <source>
        <dbReference type="EMBL" id="MBK3494843.1"/>
    </source>
</evidence>
<dbReference type="GO" id="GO:0032259">
    <property type="term" value="P:methylation"/>
    <property type="evidence" value="ECO:0007669"/>
    <property type="project" value="UniProtKB-KW"/>
</dbReference>
<dbReference type="Gene3D" id="3.40.50.150">
    <property type="entry name" value="Vaccinia Virus protein VP39"/>
    <property type="match status" value="1"/>
</dbReference>
<evidence type="ECO:0000313" key="3">
    <source>
        <dbReference type="Proteomes" id="UP000618943"/>
    </source>
</evidence>
<feature type="domain" description="Methyltransferase type 11" evidence="1">
    <location>
        <begin position="77"/>
        <end position="158"/>
    </location>
</feature>
<dbReference type="RefSeq" id="WP_200748650.1">
    <property type="nucleotide sequence ID" value="NZ_JAEOAH010000007.1"/>
</dbReference>
<dbReference type="Proteomes" id="UP000618943">
    <property type="component" value="Unassembled WGS sequence"/>
</dbReference>
<comment type="caution">
    <text evidence="2">The sequence shown here is derived from an EMBL/GenBank/DDBJ whole genome shotgun (WGS) entry which is preliminary data.</text>
</comment>
<dbReference type="SUPFAM" id="SSF53335">
    <property type="entry name" value="S-adenosyl-L-methionine-dependent methyltransferases"/>
    <property type="match status" value="1"/>
</dbReference>
<name>A0ABS1H5Z4_9BACL</name>
<accession>A0ABS1H5Z4</accession>
<dbReference type="GO" id="GO:0008168">
    <property type="term" value="F:methyltransferase activity"/>
    <property type="evidence" value="ECO:0007669"/>
    <property type="project" value="UniProtKB-KW"/>
</dbReference>
<dbReference type="Pfam" id="PF08241">
    <property type="entry name" value="Methyltransf_11"/>
    <property type="match status" value="1"/>
</dbReference>
<keyword evidence="3" id="KW-1185">Reference proteome</keyword>
<reference evidence="2 3" key="1">
    <citation type="submission" date="2020-12" db="EMBL/GenBank/DDBJ databases">
        <title>YIM B01967 draft genome.</title>
        <authorList>
            <person name="Yan X."/>
        </authorList>
    </citation>
    <scope>NUCLEOTIDE SEQUENCE [LARGE SCALE GENOMIC DNA]</scope>
    <source>
        <strain evidence="2 3">YIM B01967</strain>
    </source>
</reference>